<comment type="caution">
    <text evidence="14">The sequence shown here is derived from an EMBL/GenBank/DDBJ whole genome shotgun (WGS) entry which is preliminary data.</text>
</comment>
<evidence type="ECO:0000313" key="14">
    <source>
        <dbReference type="EMBL" id="NXR07160.1"/>
    </source>
</evidence>
<evidence type="ECO:0000256" key="10">
    <source>
        <dbReference type="SAM" id="Coils"/>
    </source>
</evidence>
<sequence>AAGTDMGPLSSLMQRITLLEQKIENQAEEIQVKDRRIAELEEKMKALQNEDASNSSTAEELEVRCLQLQSQVWEMERFLNDYGLVWVGERHKQLEDLESGKDEEELPARSFWKPGEAVVSQHLIDFDLILAKVKELNLLAGEGIAGIQLRPRGAGLRQPEALPLTLYQNGMVMRDQPFRPYQDPATQQCLQDIIDGYFPSELQLHYPDGIPLQVTDRRDVVFQERDLAGRFPGPGQVLGHSRASEVQEATEIPAGPKLSLEQFLNKLPKPSTPGEAFSVQDPARAVQQGSSGVQSSKENLLETPKLAALERFVTSRLKEAEAPAPALCALRIRSEGGDQTQVIKMLPTDTIGDLRQRLARTRGGDSNSYELISTFPRRVYVDDSRSLQECGLTPNASLLLRRRDPSPQEGTGLQTP</sequence>
<accession>A0A7L2I7I4</accession>
<organism evidence="14 15">
    <name type="scientific">Semnornis frantzii</name>
    <dbReference type="NCBI Taxonomy" id="91796"/>
    <lineage>
        <taxon>Eukaryota</taxon>
        <taxon>Metazoa</taxon>
        <taxon>Chordata</taxon>
        <taxon>Craniata</taxon>
        <taxon>Vertebrata</taxon>
        <taxon>Euteleostomi</taxon>
        <taxon>Archelosauria</taxon>
        <taxon>Archosauria</taxon>
        <taxon>Dinosauria</taxon>
        <taxon>Saurischia</taxon>
        <taxon>Theropoda</taxon>
        <taxon>Coelurosauria</taxon>
        <taxon>Aves</taxon>
        <taxon>Neognathae</taxon>
        <taxon>Neoaves</taxon>
        <taxon>Telluraves</taxon>
        <taxon>Coraciimorphae</taxon>
        <taxon>Piciformes</taxon>
        <taxon>Ramphastidae</taxon>
        <taxon>Semnornis</taxon>
    </lineage>
</organism>
<reference evidence="14 15" key="1">
    <citation type="submission" date="2019-09" db="EMBL/GenBank/DDBJ databases">
        <title>Bird 10,000 Genomes (B10K) Project - Family phase.</title>
        <authorList>
            <person name="Zhang G."/>
        </authorList>
    </citation>
    <scope>NUCLEOTIDE SEQUENCE [LARGE SCALE GENOMIC DNA]</scope>
    <source>
        <strain evidence="14">B10K-DU-001-42</strain>
        <tissue evidence="14">Muscle</tissue>
    </source>
</reference>
<dbReference type="PANTHER" id="PTHR23333:SF4">
    <property type="entry name" value="UBX DOMAIN-CONTAINING PROTEIN 11"/>
    <property type="match status" value="1"/>
</dbReference>
<feature type="domain" description="SEP" evidence="13">
    <location>
        <begin position="159"/>
        <end position="223"/>
    </location>
</feature>
<evidence type="ECO:0000256" key="3">
    <source>
        <dbReference type="ARBA" id="ARBA00023054"/>
    </source>
</evidence>
<dbReference type="InterPro" id="IPR036241">
    <property type="entry name" value="NSFL1C_SEP_dom_sf"/>
</dbReference>
<evidence type="ECO:0000313" key="15">
    <source>
        <dbReference type="Proteomes" id="UP000536381"/>
    </source>
</evidence>
<feature type="non-terminal residue" evidence="14">
    <location>
        <position position="1"/>
    </location>
</feature>
<comment type="subcellular location">
    <subcellularLocation>
        <location evidence="1">Cytoplasm</location>
        <location evidence="1">Cytoskeleton</location>
    </subcellularLocation>
</comment>
<dbReference type="PROSITE" id="PS51399">
    <property type="entry name" value="SEP"/>
    <property type="match status" value="1"/>
</dbReference>
<dbReference type="CDD" id="cd17077">
    <property type="entry name" value="UBX_UBXN11"/>
    <property type="match status" value="1"/>
</dbReference>
<dbReference type="OrthoDB" id="25887at2759"/>
<dbReference type="InterPro" id="IPR001012">
    <property type="entry name" value="UBX_dom"/>
</dbReference>
<dbReference type="FunFam" id="3.30.420.210:FF:000003">
    <property type="entry name" value="UBX domain protein 11"/>
    <property type="match status" value="1"/>
</dbReference>
<dbReference type="EMBL" id="VWYK01018493">
    <property type="protein sequence ID" value="NXR07160.1"/>
    <property type="molecule type" value="Genomic_DNA"/>
</dbReference>
<evidence type="ECO:0000256" key="8">
    <source>
        <dbReference type="ARBA" id="ARBA00075811"/>
    </source>
</evidence>
<feature type="coiled-coil region" evidence="10">
    <location>
        <begin position="9"/>
        <end position="57"/>
    </location>
</feature>
<proteinExistence type="predicted"/>
<dbReference type="InterPro" id="IPR012989">
    <property type="entry name" value="SEP_domain"/>
</dbReference>
<dbReference type="GO" id="GO:0043161">
    <property type="term" value="P:proteasome-mediated ubiquitin-dependent protein catabolic process"/>
    <property type="evidence" value="ECO:0007669"/>
    <property type="project" value="TreeGrafter"/>
</dbReference>
<evidence type="ECO:0000256" key="6">
    <source>
        <dbReference type="ARBA" id="ARBA00062345"/>
    </source>
</evidence>
<dbReference type="Pfam" id="PF08059">
    <property type="entry name" value="SEP"/>
    <property type="match status" value="1"/>
</dbReference>
<evidence type="ECO:0000256" key="2">
    <source>
        <dbReference type="ARBA" id="ARBA00022490"/>
    </source>
</evidence>
<evidence type="ECO:0000256" key="1">
    <source>
        <dbReference type="ARBA" id="ARBA00004245"/>
    </source>
</evidence>
<dbReference type="PROSITE" id="PS50053">
    <property type="entry name" value="UBIQUITIN_2"/>
    <property type="match status" value="1"/>
</dbReference>
<dbReference type="GO" id="GO:0043130">
    <property type="term" value="F:ubiquitin binding"/>
    <property type="evidence" value="ECO:0007669"/>
    <property type="project" value="TreeGrafter"/>
</dbReference>
<evidence type="ECO:0000256" key="7">
    <source>
        <dbReference type="ARBA" id="ARBA00073759"/>
    </source>
</evidence>
<dbReference type="InterPro" id="IPR029071">
    <property type="entry name" value="Ubiquitin-like_domsf"/>
</dbReference>
<dbReference type="InterPro" id="IPR000626">
    <property type="entry name" value="Ubiquitin-like_dom"/>
</dbReference>
<dbReference type="Gene3D" id="3.30.420.210">
    <property type="entry name" value="SEP domain"/>
    <property type="match status" value="1"/>
</dbReference>
<dbReference type="Gene3D" id="3.10.20.90">
    <property type="entry name" value="Phosphatidylinositol 3-kinase Catalytic Subunit, Chain A, domain 1"/>
    <property type="match status" value="1"/>
</dbReference>
<protein>
    <recommendedName>
        <fullName evidence="7">UBX domain-containing protein 11</fullName>
    </recommendedName>
    <alternativeName>
        <fullName evidence="9">Socius</fullName>
    </alternativeName>
    <alternativeName>
        <fullName evidence="8">UBX domain-containing protein 5</fullName>
    </alternativeName>
</protein>
<evidence type="ECO:0000256" key="4">
    <source>
        <dbReference type="ARBA" id="ARBA00023212"/>
    </source>
</evidence>
<name>A0A7L2I7I4_9PICI</name>
<dbReference type="Pfam" id="PF00789">
    <property type="entry name" value="UBX"/>
    <property type="match status" value="1"/>
</dbReference>
<evidence type="ECO:0000259" key="12">
    <source>
        <dbReference type="PROSITE" id="PS50053"/>
    </source>
</evidence>
<dbReference type="SMART" id="SM00553">
    <property type="entry name" value="SEP"/>
    <property type="match status" value="1"/>
</dbReference>
<evidence type="ECO:0000259" key="11">
    <source>
        <dbReference type="PROSITE" id="PS50033"/>
    </source>
</evidence>
<evidence type="ECO:0000256" key="5">
    <source>
        <dbReference type="ARBA" id="ARBA00059434"/>
    </source>
</evidence>
<keyword evidence="15" id="KW-1185">Reference proteome</keyword>
<dbReference type="GO" id="GO:0005856">
    <property type="term" value="C:cytoskeleton"/>
    <property type="evidence" value="ECO:0007669"/>
    <property type="project" value="UniProtKB-SubCell"/>
</dbReference>
<dbReference type="SMART" id="SM00166">
    <property type="entry name" value="UBX"/>
    <property type="match status" value="1"/>
</dbReference>
<dbReference type="AlphaFoldDB" id="A0A7L2I7I4"/>
<evidence type="ECO:0000256" key="9">
    <source>
        <dbReference type="ARBA" id="ARBA00081109"/>
    </source>
</evidence>
<comment type="subunit">
    <text evidence="6">Interacts with GNA12, GNA13, RND1, RND2 and RND3.</text>
</comment>
<evidence type="ECO:0000259" key="13">
    <source>
        <dbReference type="PROSITE" id="PS51399"/>
    </source>
</evidence>
<feature type="non-terminal residue" evidence="14">
    <location>
        <position position="416"/>
    </location>
</feature>
<dbReference type="PROSITE" id="PS50033">
    <property type="entry name" value="UBX"/>
    <property type="match status" value="1"/>
</dbReference>
<dbReference type="Proteomes" id="UP000536381">
    <property type="component" value="Unassembled WGS sequence"/>
</dbReference>
<feature type="domain" description="UBX" evidence="11">
    <location>
        <begin position="323"/>
        <end position="400"/>
    </location>
</feature>
<dbReference type="SUPFAM" id="SSF54236">
    <property type="entry name" value="Ubiquitin-like"/>
    <property type="match status" value="1"/>
</dbReference>
<keyword evidence="3 10" id="KW-0175">Coiled coil</keyword>
<dbReference type="SUPFAM" id="SSF102848">
    <property type="entry name" value="NSFL1 (p97 ATPase) cofactor p47, SEP domain"/>
    <property type="match status" value="1"/>
</dbReference>
<gene>
    <name evidence="14" type="primary">Ubxn11</name>
    <name evidence="14" type="ORF">SEMFRA_R03734</name>
</gene>
<feature type="domain" description="Ubiquitin-like" evidence="12">
    <location>
        <begin position="328"/>
        <end position="407"/>
    </location>
</feature>
<keyword evidence="4" id="KW-0206">Cytoskeleton</keyword>
<comment type="function">
    <text evidence="5">May be involved in the reorganization of actin cytoskeleton mediated by RND1, RND2 and RND3. Promotes RHOA activation mediated by GNA12 and GNA13.</text>
</comment>
<dbReference type="PANTHER" id="PTHR23333">
    <property type="entry name" value="UBX DOMAIN CONTAINING PROTEIN"/>
    <property type="match status" value="1"/>
</dbReference>
<keyword evidence="2" id="KW-0963">Cytoplasm</keyword>